<dbReference type="GO" id="GO:0007018">
    <property type="term" value="P:microtubule-based movement"/>
    <property type="evidence" value="ECO:0007669"/>
    <property type="project" value="InterPro"/>
</dbReference>
<feature type="compositionally biased region" description="Polar residues" evidence="10">
    <location>
        <begin position="1223"/>
        <end position="1247"/>
    </location>
</feature>
<evidence type="ECO:0000256" key="6">
    <source>
        <dbReference type="ARBA" id="ARBA00022989"/>
    </source>
</evidence>
<dbReference type="PANTHER" id="PTHR18864:SF1">
    <property type="entry name" value="KINECTIN"/>
    <property type="match status" value="1"/>
</dbReference>
<feature type="compositionally biased region" description="Low complexity" evidence="10">
    <location>
        <begin position="1090"/>
        <end position="1106"/>
    </location>
</feature>
<evidence type="ECO:0000259" key="11">
    <source>
        <dbReference type="PROSITE" id="PS00486"/>
    </source>
</evidence>
<dbReference type="FunFam" id="3.30.420.110:FF:000003">
    <property type="entry name" value="mutS protein homolog 4"/>
    <property type="match status" value="1"/>
</dbReference>
<keyword evidence="8" id="KW-0472">Membrane</keyword>
<evidence type="ECO:0000256" key="10">
    <source>
        <dbReference type="SAM" id="MobiDB-lite"/>
    </source>
</evidence>
<organism evidence="12 13">
    <name type="scientific">Hemibagrus wyckioides</name>
    <dbReference type="NCBI Taxonomy" id="337641"/>
    <lineage>
        <taxon>Eukaryota</taxon>
        <taxon>Metazoa</taxon>
        <taxon>Chordata</taxon>
        <taxon>Craniata</taxon>
        <taxon>Vertebrata</taxon>
        <taxon>Euteleostomi</taxon>
        <taxon>Actinopterygii</taxon>
        <taxon>Neopterygii</taxon>
        <taxon>Teleostei</taxon>
        <taxon>Ostariophysi</taxon>
        <taxon>Siluriformes</taxon>
        <taxon>Bagridae</taxon>
        <taxon>Hemibagrus</taxon>
    </lineage>
</organism>
<feature type="compositionally biased region" description="Low complexity" evidence="10">
    <location>
        <begin position="57"/>
        <end position="66"/>
    </location>
</feature>
<dbReference type="InterPro" id="IPR024854">
    <property type="entry name" value="Kinectin"/>
</dbReference>
<dbReference type="PROSITE" id="PS00486">
    <property type="entry name" value="DNA_MISMATCH_REPAIR_2"/>
    <property type="match status" value="1"/>
</dbReference>
<feature type="compositionally biased region" description="Basic and acidic residues" evidence="10">
    <location>
        <begin position="1269"/>
        <end position="1279"/>
    </location>
</feature>
<protein>
    <recommendedName>
        <fullName evidence="11">DNA mismatch repair proteins mutS family domain-containing protein</fullName>
    </recommendedName>
</protein>
<dbReference type="GO" id="GO:0006298">
    <property type="term" value="P:mismatch repair"/>
    <property type="evidence" value="ECO:0007669"/>
    <property type="project" value="InterPro"/>
</dbReference>
<dbReference type="Gene3D" id="1.10.287.1490">
    <property type="match status" value="1"/>
</dbReference>
<dbReference type="InterPro" id="IPR000432">
    <property type="entry name" value="DNA_mismatch_repair_MutS_C"/>
</dbReference>
<feature type="coiled-coil region" evidence="9">
    <location>
        <begin position="1582"/>
        <end position="1640"/>
    </location>
</feature>
<dbReference type="Pfam" id="PF05190">
    <property type="entry name" value="MutS_IV"/>
    <property type="match status" value="1"/>
</dbReference>
<evidence type="ECO:0000256" key="7">
    <source>
        <dbReference type="ARBA" id="ARBA00023125"/>
    </source>
</evidence>
<evidence type="ECO:0000256" key="2">
    <source>
        <dbReference type="ARBA" id="ARBA00022692"/>
    </source>
</evidence>
<evidence type="ECO:0000256" key="1">
    <source>
        <dbReference type="ARBA" id="ARBA00004389"/>
    </source>
</evidence>
<feature type="coiled-coil region" evidence="9">
    <location>
        <begin position="1679"/>
        <end position="1944"/>
    </location>
</feature>
<evidence type="ECO:0000256" key="5">
    <source>
        <dbReference type="ARBA" id="ARBA00022840"/>
    </source>
</evidence>
<gene>
    <name evidence="12" type="ORF">KOW79_008224</name>
</gene>
<dbReference type="GO" id="GO:0005789">
    <property type="term" value="C:endoplasmic reticulum membrane"/>
    <property type="evidence" value="ECO:0007669"/>
    <property type="project" value="UniProtKB-SubCell"/>
</dbReference>
<dbReference type="InterPro" id="IPR007696">
    <property type="entry name" value="DNA_mismatch_repair_MutS_core"/>
</dbReference>
<feature type="coiled-coil region" evidence="9">
    <location>
        <begin position="1997"/>
        <end position="2024"/>
    </location>
</feature>
<dbReference type="GO" id="GO:0019894">
    <property type="term" value="F:kinesin binding"/>
    <property type="evidence" value="ECO:0007669"/>
    <property type="project" value="InterPro"/>
</dbReference>
<dbReference type="SMART" id="SM00533">
    <property type="entry name" value="MUTSd"/>
    <property type="match status" value="1"/>
</dbReference>
<proteinExistence type="predicted"/>
<feature type="domain" description="DNA mismatch repair proteins mutS family" evidence="11">
    <location>
        <begin position="746"/>
        <end position="762"/>
    </location>
</feature>
<keyword evidence="5" id="KW-0067">ATP-binding</keyword>
<feature type="region of interest" description="Disordered" evidence="10">
    <location>
        <begin position="1"/>
        <end position="67"/>
    </location>
</feature>
<feature type="region of interest" description="Disordered" evidence="10">
    <location>
        <begin position="1003"/>
        <end position="1038"/>
    </location>
</feature>
<feature type="compositionally biased region" description="Basic residues" evidence="10">
    <location>
        <begin position="1080"/>
        <end position="1089"/>
    </location>
</feature>
<accession>A0A9D3SLX8</accession>
<evidence type="ECO:0000256" key="8">
    <source>
        <dbReference type="ARBA" id="ARBA00023136"/>
    </source>
</evidence>
<comment type="caution">
    <text evidence="12">The sequence shown here is derived from an EMBL/GenBank/DDBJ whole genome shotgun (WGS) entry which is preliminary data.</text>
</comment>
<evidence type="ECO:0000256" key="9">
    <source>
        <dbReference type="SAM" id="Coils"/>
    </source>
</evidence>
<dbReference type="SUPFAM" id="SSF52540">
    <property type="entry name" value="P-loop containing nucleoside triphosphate hydrolases"/>
    <property type="match status" value="1"/>
</dbReference>
<dbReference type="InterPro" id="IPR036678">
    <property type="entry name" value="MutS_con_dom_sf"/>
</dbReference>
<feature type="compositionally biased region" description="Low complexity" evidence="10">
    <location>
        <begin position="12"/>
        <end position="32"/>
    </location>
</feature>
<dbReference type="SMART" id="SM00534">
    <property type="entry name" value="MUTSac"/>
    <property type="match status" value="1"/>
</dbReference>
<dbReference type="Pfam" id="PF05104">
    <property type="entry name" value="Rib_recp_KP_reg"/>
    <property type="match status" value="1"/>
</dbReference>
<feature type="coiled-coil region" evidence="9">
    <location>
        <begin position="1331"/>
        <end position="1539"/>
    </location>
</feature>
<name>A0A9D3SLX8_9TELE</name>
<dbReference type="Pfam" id="PF00488">
    <property type="entry name" value="MutS_V"/>
    <property type="match status" value="1"/>
</dbReference>
<dbReference type="InterPro" id="IPR027417">
    <property type="entry name" value="P-loop_NTPase"/>
</dbReference>
<dbReference type="EMBL" id="JAHKSW010000009">
    <property type="protein sequence ID" value="KAG7328280.1"/>
    <property type="molecule type" value="Genomic_DNA"/>
</dbReference>
<sequence>MLRSSTEEVTAGYSSDTGASSPSSGERSFSEASCKRQEDGAPSPSPLSSSHTRHSSSSHPESTSATLADVQTKPLIKTPATAGANWVNLSSSSWTGGGVYSSLCRGSSTPRLRRTPGSATRTLLGPAPQRELNMTSSSSASVCHAASVIVAVVEGRGLARGEIGMASINTRSPELILSQFADTGTYTKVITKLHILVPLEILMLDTASEKGQGTKLYNLITENFSSVAFTAIQRKYFNERKGLEYIQQLCAPEFNTVLMDVQTKYYCLAAAAAVLKYCEFIQNSVYAPKSLKVSFTGSEQTAMIDTVSARNLELVINNRCHRSEHTLFEVLNYTKTPGGERRLRSNILEPLLNVETINARLDTVQELLQSEELFFGLKSAISQFLDIDHLLYALVQLPKQETVEVAEAKIMNVIQLKHTLELIEPLKVVLKDAKTDLLKAYYTSLDDSRFNSILDQIKTVISNDTNYMKGSLNMRTQKCYAVQPNINELLDIARRAYTEVVDDIAGLVDQLGEKYGLPFRTSFNTIRGFFIQMKLEGFGLPNGQLPGEFIKVTRQKNCYSFTTLDLMKMNDRCEEALKEIFHMSYIVICRLLNDVYKHVHCLYKLSDAVSLLDMLLSLASVCTISDYVRPEFTDTLAIRQGRHPILERIAGQQPIPNNSHISEGSNFVIITGPNMSGKSTYLKQVALCQIMAQIGSFVPAEFASFRVADQIFTRIGVDDDFETNSSTFMVEMKEVSYIIHNASNRSLIIIDELGRGTSAEEGIGICHSVCEFLIGLKAFTLFATHFLELCQLETLYPNVENQHMQVQHMRGTESSTESIVYTYLLTQGFSEESNYGIRAAENTSLPLSIVEEAKSISAKVSQKLWAKHHSDPTTLRQGAVFHLATRLIQTARNSKLDPDSLRLYLKGLKKGYEVELKDRLESIDTEDSIGFSFPRLPRQTPPPVTGLVYHSRMAIEVADSQYLLILAPSLVIILMFLFFWLFMKETSYDEVLARQKRDLKLPPVKTDARKKGEKKKNKKKENTGNEGGGGKGSESQDDLQDFDLVDATSSTLNNEVPEVVPVPLPVSVPVQAEPPTGVRERKKKEKKAKASASVATAAPSPAPVTTEKPEVNGSKPAVRKEQTVPLSKQPSPPQAQAPPPAPATAETTGKKKAKKQKSETEEPPAEVKPDQSPVVVKKVEPVLAEHKLQDGAAPVAVPPAPTTSTGSGRRKSKKQKMEAAVTVNETQVQSSPPASQTNSVPPANHQSSKNDEAAAPSPARASTKQSKKQKNETDKENSRVKLKELLASLGGLVLSDADVVSVVSLLRDKSPNALDSWYKSATKFEPSAQQLAEKERLLTTLQEEASIAKDKVKQLSQELQAEKQKNNRAEAMLREQRVAMEKEMSVMQAKAQGSYQELQSMQIKFQTLREQMEGQINRLQKENNIFRDAVSSASTQIDNKQNTELNNLRSECSGLMKDLAEIKNKLQQEELQRKSLEVNYKQNVSQLEAQLQDAKRRWEELQSYLHSVNTEREKLQAAKQELQSQLLAVETEMTNKNKEIQTLHSSLTDTMVSKEQVEQKVMQLLEVSQHNLQPDNSLQAQVQDLMTENKSLKVQIENLQHQVTSQANAVSHFEELQKLLAEKELQRKSLEDSLNAERSSGASRETNLQAFHSENVFLKAEVHRLNTQLSEQASSLLAVDQLKQSLQEKEEKIKTVETVIETGLIEVANKEEELKIVREENDKLKRHVEALQQQTAEQKQSDTTLLEGLQRQIQEKDEKVRSVEESLKSSLTKESSRVKVIEDLEKKLENMTAELGKVQSRGTQENTDMRAQLLELQSRLTTKDQAIQRLEKQLEEKAREVEEKMVASTQLLELQAQFATKEQELQVLQKEMEEQSRQAEEKIEQKQQQMASAVPSKELLTAIAEKDRQLSDVQSELHELKEKVELYRKKNNESQTSLEAAEAECRAVLHRLLPHVPLPTDQSHKAWLQKFESSMMEASAREMATANQAPSADDAYVQDLREKLKEAEETQKVLQKDCETYKKVLADTEGILQRLQSSVEQEECHWREKLELAQSELREMTLKVTVLEQEVDRLSSDGELESLRREKQHLEFELERAERESATYVSEVRELKDLLTELQSKLDGSYTEAVRQNEELNLLKTQLTETLGKLKTEESERLKVAGDLYKAQQSLELIQEEIIKEAGLSNLIQNSSLTTEEEKIEHKEKMSAGLNQTVQELQELLQAVNRQLTKGQERCEGDK</sequence>
<feature type="coiled-coil region" evidence="9">
    <location>
        <begin position="2200"/>
        <end position="2234"/>
    </location>
</feature>
<keyword evidence="13" id="KW-1185">Reference proteome</keyword>
<keyword evidence="6" id="KW-1133">Transmembrane helix</keyword>
<comment type="subcellular location">
    <subcellularLocation>
        <location evidence="1">Endoplasmic reticulum membrane</location>
        <topology evidence="1">Single-pass membrane protein</topology>
    </subcellularLocation>
</comment>
<dbReference type="FunFam" id="1.10.1420.10:FF:000013">
    <property type="entry name" value="mutS protein homolog 4"/>
    <property type="match status" value="1"/>
</dbReference>
<keyword evidence="3" id="KW-0547">Nucleotide-binding</keyword>
<dbReference type="Proteomes" id="UP000824219">
    <property type="component" value="Linkage Group LG09"/>
</dbReference>
<reference evidence="12 13" key="1">
    <citation type="submission" date="2021-06" db="EMBL/GenBank/DDBJ databases">
        <title>Chromosome-level genome assembly of the red-tail catfish (Hemibagrus wyckioides).</title>
        <authorList>
            <person name="Shao F."/>
        </authorList>
    </citation>
    <scope>NUCLEOTIDE SEQUENCE [LARGE SCALE GENOMIC DNA]</scope>
    <source>
        <strain evidence="12">EC202008001</strain>
        <tissue evidence="12">Blood</tissue>
    </source>
</reference>
<feature type="compositionally biased region" description="Basic and acidic residues" evidence="10">
    <location>
        <begin position="1177"/>
        <end position="1189"/>
    </location>
</feature>
<dbReference type="SUPFAM" id="SSF48334">
    <property type="entry name" value="DNA repair protein MutS, domain III"/>
    <property type="match status" value="1"/>
</dbReference>
<dbReference type="InterPro" id="IPR007861">
    <property type="entry name" value="DNA_mismatch_repair_MutS_clamp"/>
</dbReference>
<dbReference type="Gene3D" id="3.40.50.300">
    <property type="entry name" value="P-loop containing nucleotide triphosphate hydrolases"/>
    <property type="match status" value="1"/>
</dbReference>
<feature type="compositionally biased region" description="Basic and acidic residues" evidence="10">
    <location>
        <begin position="1156"/>
        <end position="1169"/>
    </location>
</feature>
<dbReference type="Pfam" id="PF05192">
    <property type="entry name" value="MutS_III"/>
    <property type="match status" value="1"/>
</dbReference>
<dbReference type="Gene3D" id="1.10.1420.10">
    <property type="match status" value="2"/>
</dbReference>
<dbReference type="GO" id="GO:0015031">
    <property type="term" value="P:protein transport"/>
    <property type="evidence" value="ECO:0007669"/>
    <property type="project" value="InterPro"/>
</dbReference>
<dbReference type="InterPro" id="IPR036187">
    <property type="entry name" value="DNA_mismatch_repair_MutS_sf"/>
</dbReference>
<dbReference type="OrthoDB" id="276261at2759"/>
<keyword evidence="7" id="KW-0238">DNA-binding</keyword>
<feature type="compositionally biased region" description="Pro residues" evidence="10">
    <location>
        <begin position="1130"/>
        <end position="1142"/>
    </location>
</feature>
<dbReference type="GO" id="GO:0005524">
    <property type="term" value="F:ATP binding"/>
    <property type="evidence" value="ECO:0007669"/>
    <property type="project" value="UniProtKB-KW"/>
</dbReference>
<dbReference type="InterPro" id="IPR007794">
    <property type="entry name" value="Rib_rcpt_KP"/>
</dbReference>
<feature type="region of interest" description="Disordered" evidence="10">
    <location>
        <begin position="1067"/>
        <end position="1279"/>
    </location>
</feature>
<dbReference type="GO" id="GO:0030983">
    <property type="term" value="F:mismatched DNA binding"/>
    <property type="evidence" value="ECO:0007669"/>
    <property type="project" value="InterPro"/>
</dbReference>
<evidence type="ECO:0000256" key="3">
    <source>
        <dbReference type="ARBA" id="ARBA00022741"/>
    </source>
</evidence>
<dbReference type="PANTHER" id="PTHR18864">
    <property type="entry name" value="KINECTIN"/>
    <property type="match status" value="1"/>
</dbReference>
<evidence type="ECO:0000313" key="12">
    <source>
        <dbReference type="EMBL" id="KAG7328280.1"/>
    </source>
</evidence>
<keyword evidence="4" id="KW-0256">Endoplasmic reticulum</keyword>
<keyword evidence="9" id="KW-0175">Coiled coil</keyword>
<keyword evidence="2" id="KW-0812">Transmembrane</keyword>
<evidence type="ECO:0000313" key="13">
    <source>
        <dbReference type="Proteomes" id="UP000824219"/>
    </source>
</evidence>
<evidence type="ECO:0000256" key="4">
    <source>
        <dbReference type="ARBA" id="ARBA00022824"/>
    </source>
</evidence>
<dbReference type="Gene3D" id="3.30.420.110">
    <property type="entry name" value="MutS, connector domain"/>
    <property type="match status" value="1"/>
</dbReference>
<dbReference type="FunFam" id="3.40.50.300:FF:000870">
    <property type="entry name" value="MutS protein homolog 4"/>
    <property type="match status" value="1"/>
</dbReference>
<feature type="coiled-coil region" evidence="9">
    <location>
        <begin position="2050"/>
        <end position="2153"/>
    </location>
</feature>